<dbReference type="Proteomes" id="UP001299546">
    <property type="component" value="Unassembled WGS sequence"/>
</dbReference>
<keyword evidence="1 4" id="KW-0328">Glycosyltransferase</keyword>
<name>A0ABS8DIT8_9FIRM</name>
<gene>
    <name evidence="4" type="ORF">LIZ65_13725</name>
</gene>
<keyword evidence="5" id="KW-1185">Reference proteome</keyword>
<sequence>MPEISVIVPVYKVEKYIHKCIDSILAQTFTDFEVILVDDGSPDSCGEICDEYSKQDMRIQVIHKQNGGLSDARNVGMRYASGKYVIFIDSDDYIELDMFEYMHNNIQKSDADMATCGIYEVYSDRIEAQKEEADFICSGEEAFRCILRGHTIRGEIWNKLIKKCCIKSLQFPKGRLYEDIYYTVDLMQNIKKVAVGTKPKYYYLHRQESITGRAYTPQLFDIIDGYTKNYQVVKRVFPSLEKEAQCLWIWSRFIVLDKMLLEPDYQSLDGFKDLVLFIRRHTIRILKNPYFLRERKLSSLILLFSITAYRKLVFISESKKR</sequence>
<dbReference type="Pfam" id="PF00535">
    <property type="entry name" value="Glycos_transf_2"/>
    <property type="match status" value="1"/>
</dbReference>
<dbReference type="EMBL" id="JAJCIS010000010">
    <property type="protein sequence ID" value="MCB7388342.1"/>
    <property type="molecule type" value="Genomic_DNA"/>
</dbReference>
<comment type="caution">
    <text evidence="4">The sequence shown here is derived from an EMBL/GenBank/DDBJ whole genome shotgun (WGS) entry which is preliminary data.</text>
</comment>
<feature type="domain" description="Glycosyltransferase 2-like" evidence="3">
    <location>
        <begin position="5"/>
        <end position="132"/>
    </location>
</feature>
<dbReference type="PANTHER" id="PTHR22916:SF51">
    <property type="entry name" value="GLYCOSYLTRANSFERASE EPSH-RELATED"/>
    <property type="match status" value="1"/>
</dbReference>
<organism evidence="4 5">
    <name type="scientific">Bariatricus massiliensis</name>
    <dbReference type="NCBI Taxonomy" id="1745713"/>
    <lineage>
        <taxon>Bacteria</taxon>
        <taxon>Bacillati</taxon>
        <taxon>Bacillota</taxon>
        <taxon>Clostridia</taxon>
        <taxon>Lachnospirales</taxon>
        <taxon>Lachnospiraceae</taxon>
        <taxon>Bariatricus</taxon>
    </lineage>
</organism>
<dbReference type="SUPFAM" id="SSF53448">
    <property type="entry name" value="Nucleotide-diphospho-sugar transferases"/>
    <property type="match status" value="1"/>
</dbReference>
<evidence type="ECO:0000259" key="3">
    <source>
        <dbReference type="Pfam" id="PF00535"/>
    </source>
</evidence>
<dbReference type="PANTHER" id="PTHR22916">
    <property type="entry name" value="GLYCOSYLTRANSFERASE"/>
    <property type="match status" value="1"/>
</dbReference>
<evidence type="ECO:0000256" key="1">
    <source>
        <dbReference type="ARBA" id="ARBA00022676"/>
    </source>
</evidence>
<proteinExistence type="predicted"/>
<evidence type="ECO:0000256" key="2">
    <source>
        <dbReference type="ARBA" id="ARBA00022679"/>
    </source>
</evidence>
<accession>A0ABS8DIT8</accession>
<dbReference type="CDD" id="cd00761">
    <property type="entry name" value="Glyco_tranf_GTA_type"/>
    <property type="match status" value="1"/>
</dbReference>
<evidence type="ECO:0000313" key="5">
    <source>
        <dbReference type="Proteomes" id="UP001299546"/>
    </source>
</evidence>
<protein>
    <submittedName>
        <fullName evidence="4">Glycosyltransferase</fullName>
        <ecNumber evidence="4">2.4.-.-</ecNumber>
    </submittedName>
</protein>
<dbReference type="GO" id="GO:0016757">
    <property type="term" value="F:glycosyltransferase activity"/>
    <property type="evidence" value="ECO:0007669"/>
    <property type="project" value="UniProtKB-KW"/>
</dbReference>
<dbReference type="InterPro" id="IPR029044">
    <property type="entry name" value="Nucleotide-diphossugar_trans"/>
</dbReference>
<evidence type="ECO:0000313" key="4">
    <source>
        <dbReference type="EMBL" id="MCB7388342.1"/>
    </source>
</evidence>
<keyword evidence="2 4" id="KW-0808">Transferase</keyword>
<reference evidence="4 5" key="1">
    <citation type="submission" date="2021-10" db="EMBL/GenBank/DDBJ databases">
        <title>Collection of gut derived symbiotic bacterial strains cultured from healthy donors.</title>
        <authorList>
            <person name="Lin H."/>
            <person name="Littmann E."/>
            <person name="Kohout C."/>
            <person name="Pamer E.G."/>
        </authorList>
    </citation>
    <scope>NUCLEOTIDE SEQUENCE [LARGE SCALE GENOMIC DNA]</scope>
    <source>
        <strain evidence="4 5">DFI.1.165</strain>
    </source>
</reference>
<dbReference type="Gene3D" id="3.90.550.10">
    <property type="entry name" value="Spore Coat Polysaccharide Biosynthesis Protein SpsA, Chain A"/>
    <property type="match status" value="1"/>
</dbReference>
<dbReference type="RefSeq" id="WP_066732718.1">
    <property type="nucleotide sequence ID" value="NZ_JAJCIQ010000010.1"/>
</dbReference>
<dbReference type="EC" id="2.4.-.-" evidence="4"/>
<dbReference type="InterPro" id="IPR001173">
    <property type="entry name" value="Glyco_trans_2-like"/>
</dbReference>